<feature type="transmembrane region" description="Helical" evidence="2">
    <location>
        <begin position="244"/>
        <end position="261"/>
    </location>
</feature>
<evidence type="ECO:0000313" key="5">
    <source>
        <dbReference type="Proteomes" id="UP000198393"/>
    </source>
</evidence>
<protein>
    <submittedName>
        <fullName evidence="4">Patatin-like phospholipase</fullName>
    </submittedName>
</protein>
<dbReference type="EMBL" id="FZPD01000002">
    <property type="protein sequence ID" value="SNS80766.1"/>
    <property type="molecule type" value="Genomic_DNA"/>
</dbReference>
<feature type="transmembrane region" description="Helical" evidence="2">
    <location>
        <begin position="66"/>
        <end position="90"/>
    </location>
</feature>
<evidence type="ECO:0000256" key="2">
    <source>
        <dbReference type="SAM" id="Phobius"/>
    </source>
</evidence>
<feature type="domain" description="PNPLA" evidence="3">
    <location>
        <begin position="377"/>
        <end position="616"/>
    </location>
</feature>
<dbReference type="SUPFAM" id="SSF52151">
    <property type="entry name" value="FabD/lysophospholipase-like"/>
    <property type="match status" value="1"/>
</dbReference>
<keyword evidence="2" id="KW-0812">Transmembrane</keyword>
<gene>
    <name evidence="4" type="ORF">SAMN05421640_1316</name>
</gene>
<proteinExistence type="predicted"/>
<sequence>MNKIKRALFQILHSLMMQLTFHHFKKNLALLTVWIIIIAAFSGGLGKVYGIHYLFLDPEYLGSVSFWSFFIVGLAFGNLIMAWHITTYILDGHRFRFVGVLQRPFTKFSINNSLIPLLILAIYIAILVSFQVNNGLAESLEIALYVLGLLLGIISMHLLMILYFRFTNKDIFIFLAGTLDRKLRKNVLSRDRVMNKVRENRADKYNVTNYLDLKLKVRSTEHIVDFGNKEAVIRVFDQNHFNSVVVELCIIGVILLLGFFMDIEYLQIPAAASSLLIFAIAVMLVGAISYWFKGWGLAFALGVFILVNAGVKVGLGKGINQAAGLNYDTIQTNYSVETLLDNHSKEQFVHDKLHMLQTLENWKQKWENPKDQKMVFLCVSGGGQRAALWAVNSLLKADSALNGSLMDQTVLITGASGGVIGAAYYREMFRRNSKIALSEDRHTLLANMGKDNLNPVIFGLLVNDLFFKIRTHEYAGRTYSVDRGFVFERNLNKNLGHTLNKQIKDYKVHEEQAQIPTLIMSPTIANDGRKLYISSQPVSFMSVSSQILDGKESKVRAVDFQSFFKAHSPEDLSFLSALRMSASFPYITPNISLPAEPRVEIMDAGISDNFGISDAIRFIGVFEDWILENTDGVVFLVVRDTKSNEPIEKRPNPSVIDRLTYPIASVYNNLTNMQDINNDIRLEQMNSWFEGDIDVVEIAYDSFQQDENTTDVERASLSWHLTTKEKQHILENIHIESNKKSIRKLQRLLKNSSNP</sequence>
<evidence type="ECO:0000259" key="3">
    <source>
        <dbReference type="Pfam" id="PF01734"/>
    </source>
</evidence>
<keyword evidence="2" id="KW-1133">Transmembrane helix</keyword>
<feature type="transmembrane region" description="Helical" evidence="2">
    <location>
        <begin position="142"/>
        <end position="164"/>
    </location>
</feature>
<keyword evidence="2" id="KW-0472">Membrane</keyword>
<dbReference type="RefSeq" id="WP_089356060.1">
    <property type="nucleotide sequence ID" value="NZ_FZPD01000002.1"/>
</dbReference>
<dbReference type="Gene3D" id="3.40.1090.10">
    <property type="entry name" value="Cytosolic phospholipase A2 catalytic domain"/>
    <property type="match status" value="1"/>
</dbReference>
<dbReference type="AlphaFoldDB" id="A0A239HH67"/>
<feature type="transmembrane region" description="Helical" evidence="2">
    <location>
        <begin position="295"/>
        <end position="315"/>
    </location>
</feature>
<evidence type="ECO:0000313" key="4">
    <source>
        <dbReference type="EMBL" id="SNS80766.1"/>
    </source>
</evidence>
<keyword evidence="5" id="KW-1185">Reference proteome</keyword>
<accession>A0A239HH67</accession>
<dbReference type="Pfam" id="PF01734">
    <property type="entry name" value="Patatin"/>
    <property type="match status" value="1"/>
</dbReference>
<name>A0A239HH67_EKHLU</name>
<evidence type="ECO:0000256" key="1">
    <source>
        <dbReference type="ARBA" id="ARBA00023098"/>
    </source>
</evidence>
<dbReference type="InterPro" id="IPR002641">
    <property type="entry name" value="PNPLA_dom"/>
</dbReference>
<feature type="transmembrane region" description="Helical" evidence="2">
    <location>
        <begin position="110"/>
        <end position="130"/>
    </location>
</feature>
<reference evidence="4 5" key="1">
    <citation type="submission" date="2017-06" db="EMBL/GenBank/DDBJ databases">
        <authorList>
            <person name="Kim H.J."/>
            <person name="Triplett B.A."/>
        </authorList>
    </citation>
    <scope>NUCLEOTIDE SEQUENCE [LARGE SCALE GENOMIC DNA]</scope>
    <source>
        <strain evidence="4 5">DSM 19307</strain>
    </source>
</reference>
<organism evidence="4 5">
    <name type="scientific">Ekhidna lutea</name>
    <dbReference type="NCBI Taxonomy" id="447679"/>
    <lineage>
        <taxon>Bacteria</taxon>
        <taxon>Pseudomonadati</taxon>
        <taxon>Bacteroidota</taxon>
        <taxon>Cytophagia</taxon>
        <taxon>Cytophagales</taxon>
        <taxon>Reichenbachiellaceae</taxon>
        <taxon>Ekhidna</taxon>
    </lineage>
</organism>
<dbReference type="OrthoDB" id="1488930at2"/>
<keyword evidence="1" id="KW-0443">Lipid metabolism</keyword>
<dbReference type="Proteomes" id="UP000198393">
    <property type="component" value="Unassembled WGS sequence"/>
</dbReference>
<dbReference type="GO" id="GO:0006629">
    <property type="term" value="P:lipid metabolic process"/>
    <property type="evidence" value="ECO:0007669"/>
    <property type="project" value="UniProtKB-KW"/>
</dbReference>
<dbReference type="InterPro" id="IPR016035">
    <property type="entry name" value="Acyl_Trfase/lysoPLipase"/>
</dbReference>
<feature type="transmembrane region" description="Helical" evidence="2">
    <location>
        <begin position="267"/>
        <end position="288"/>
    </location>
</feature>